<dbReference type="GO" id="GO:0016814">
    <property type="term" value="F:hydrolase activity, acting on carbon-nitrogen (but not peptide) bonds, in cyclic amidines"/>
    <property type="evidence" value="ECO:0007669"/>
    <property type="project" value="UniProtKB-ARBA"/>
</dbReference>
<dbReference type="AlphaFoldDB" id="A0A8J3PUU2"/>
<gene>
    <name evidence="7" type="primary">add</name>
    <name evidence="7" type="ORF">Pka01_45960</name>
</gene>
<dbReference type="GO" id="GO:0046872">
    <property type="term" value="F:metal ion binding"/>
    <property type="evidence" value="ECO:0007669"/>
    <property type="project" value="UniProtKB-KW"/>
</dbReference>
<dbReference type="Gene3D" id="3.20.20.140">
    <property type="entry name" value="Metal-dependent hydrolases"/>
    <property type="match status" value="1"/>
</dbReference>
<evidence type="ECO:0000256" key="5">
    <source>
        <dbReference type="ARBA" id="ARBA00022833"/>
    </source>
</evidence>
<accession>A0A8J3PUU2</accession>
<keyword evidence="5" id="KW-0862">Zinc</keyword>
<dbReference type="NCBIfam" id="TIGR01430">
    <property type="entry name" value="aden_deam"/>
    <property type="match status" value="1"/>
</dbReference>
<dbReference type="Pfam" id="PF00962">
    <property type="entry name" value="A_deaminase"/>
    <property type="match status" value="1"/>
</dbReference>
<dbReference type="PANTHER" id="PTHR43114">
    <property type="entry name" value="ADENINE DEAMINASE"/>
    <property type="match status" value="1"/>
</dbReference>
<dbReference type="GO" id="GO:0019239">
    <property type="term" value="F:deaminase activity"/>
    <property type="evidence" value="ECO:0007669"/>
    <property type="project" value="InterPro"/>
</dbReference>
<evidence type="ECO:0000313" key="7">
    <source>
        <dbReference type="EMBL" id="GIG81469.1"/>
    </source>
</evidence>
<dbReference type="SUPFAM" id="SSF51556">
    <property type="entry name" value="Metallo-dependent hydrolases"/>
    <property type="match status" value="1"/>
</dbReference>
<name>A0A8J3PUU2_9ACTN</name>
<feature type="domain" description="Adenosine deaminase" evidence="6">
    <location>
        <begin position="20"/>
        <end position="337"/>
    </location>
</feature>
<evidence type="ECO:0000259" key="6">
    <source>
        <dbReference type="Pfam" id="PF00962"/>
    </source>
</evidence>
<dbReference type="Proteomes" id="UP000630097">
    <property type="component" value="Unassembled WGS sequence"/>
</dbReference>
<dbReference type="InterPro" id="IPR006330">
    <property type="entry name" value="Ado/ade_deaminase"/>
</dbReference>
<comment type="cofactor">
    <cofactor evidence="1">
        <name>Zn(2+)</name>
        <dbReference type="ChEBI" id="CHEBI:29105"/>
    </cofactor>
</comment>
<dbReference type="InterPro" id="IPR032466">
    <property type="entry name" value="Metal_Hydrolase"/>
</dbReference>
<organism evidence="7 8">
    <name type="scientific">Planotetraspora kaengkrachanensis</name>
    <dbReference type="NCBI Taxonomy" id="575193"/>
    <lineage>
        <taxon>Bacteria</taxon>
        <taxon>Bacillati</taxon>
        <taxon>Actinomycetota</taxon>
        <taxon>Actinomycetes</taxon>
        <taxon>Streptosporangiales</taxon>
        <taxon>Streptosporangiaceae</taxon>
        <taxon>Planotetraspora</taxon>
    </lineage>
</organism>
<keyword evidence="8" id="KW-1185">Reference proteome</keyword>
<evidence type="ECO:0000256" key="2">
    <source>
        <dbReference type="ARBA" id="ARBA00006676"/>
    </source>
</evidence>
<proteinExistence type="inferred from homology"/>
<dbReference type="EMBL" id="BONV01000021">
    <property type="protein sequence ID" value="GIG81469.1"/>
    <property type="molecule type" value="Genomic_DNA"/>
</dbReference>
<comment type="caution">
    <text evidence="7">The sequence shown here is derived from an EMBL/GenBank/DDBJ whole genome shotgun (WGS) entry which is preliminary data.</text>
</comment>
<sequence>MRGGNPASYPPAMRDLRLLPKAHLHVHLESTIRWETLAEIGAANGVAVPSRGDGGTPLAFDGFRQFADHNSLVRDCLRRPEDFRRIAVEFCEDEAAQGTAYAEVTFTAASHGERLGDLEMPLEAVLDGLAEGQAAHGVQCRVLLDHSRRRSVERARRTVELAARHPAVAGVGVAGEESHPLAPFAEVFAAAGDAGLHVVHHAGETCGAASVREAIGPGGAERLGHGIRVLDDAELVAEVRDRAIPLEVCPSSNVALGIAGSLAAHPLPRLRDAGLVVTLNTDIPSIAGTTLTQEYARVRDAFGYGDEVMAEFARASIAASFAPEETKARLTGRVDDWLAAPDA</sequence>
<protein>
    <submittedName>
        <fullName evidence="7">Adenosine deaminase</fullName>
    </submittedName>
</protein>
<reference evidence="7 8" key="1">
    <citation type="submission" date="2021-01" db="EMBL/GenBank/DDBJ databases">
        <title>Whole genome shotgun sequence of Planotetraspora kaengkrachanensis NBRC 104272.</title>
        <authorList>
            <person name="Komaki H."/>
            <person name="Tamura T."/>
        </authorList>
    </citation>
    <scope>NUCLEOTIDE SEQUENCE [LARGE SCALE GENOMIC DNA]</scope>
    <source>
        <strain evidence="7 8">NBRC 104272</strain>
    </source>
</reference>
<evidence type="ECO:0000313" key="8">
    <source>
        <dbReference type="Proteomes" id="UP000630097"/>
    </source>
</evidence>
<evidence type="ECO:0000256" key="3">
    <source>
        <dbReference type="ARBA" id="ARBA00022723"/>
    </source>
</evidence>
<dbReference type="PANTHER" id="PTHR43114:SF6">
    <property type="entry name" value="ADENINE DEAMINASE"/>
    <property type="match status" value="1"/>
</dbReference>
<dbReference type="InterPro" id="IPR001365">
    <property type="entry name" value="A_deaminase_dom"/>
</dbReference>
<evidence type="ECO:0000256" key="1">
    <source>
        <dbReference type="ARBA" id="ARBA00001947"/>
    </source>
</evidence>
<evidence type="ECO:0000256" key="4">
    <source>
        <dbReference type="ARBA" id="ARBA00022801"/>
    </source>
</evidence>
<keyword evidence="4" id="KW-0378">Hydrolase</keyword>
<keyword evidence="3" id="KW-0479">Metal-binding</keyword>
<comment type="similarity">
    <text evidence="2">Belongs to the metallo-dependent hydrolases superfamily. Adenosine and AMP deaminases family.</text>
</comment>